<dbReference type="Proteomes" id="UP001433638">
    <property type="component" value="Unassembled WGS sequence"/>
</dbReference>
<keyword evidence="10" id="KW-1006">Bacterial flagellum protein export</keyword>
<accession>A0ABV1M797</accession>
<evidence type="ECO:0000256" key="7">
    <source>
        <dbReference type="ARBA" id="ARBA00022795"/>
    </source>
</evidence>
<name>A0ABV1M797_9NEIS</name>
<dbReference type="RefSeq" id="WP_349589761.1">
    <property type="nucleotide sequence ID" value="NZ_JBEFLD010000008.1"/>
</dbReference>
<evidence type="ECO:0000256" key="1">
    <source>
        <dbReference type="ARBA" id="ARBA00004413"/>
    </source>
</evidence>
<reference evidence="12" key="1">
    <citation type="submission" date="2024-06" db="EMBL/GenBank/DDBJ databases">
        <title>Genome sequence of Vogesella sp. MAHUQ-64.</title>
        <authorList>
            <person name="Huq M.A."/>
        </authorList>
    </citation>
    <scope>NUCLEOTIDE SEQUENCE</scope>
    <source>
        <strain evidence="12">MAHUQ-64</strain>
    </source>
</reference>
<keyword evidence="13" id="KW-1185">Reference proteome</keyword>
<keyword evidence="8" id="KW-0653">Protein transport</keyword>
<keyword evidence="12" id="KW-0966">Cell projection</keyword>
<dbReference type="EMBL" id="JBEFLD010000008">
    <property type="protein sequence ID" value="MEQ6292048.1"/>
    <property type="molecule type" value="Genomic_DNA"/>
</dbReference>
<evidence type="ECO:0000256" key="3">
    <source>
        <dbReference type="ARBA" id="ARBA00020392"/>
    </source>
</evidence>
<keyword evidence="12" id="KW-0282">Flagellum</keyword>
<dbReference type="Pfam" id="PF02050">
    <property type="entry name" value="FliJ"/>
    <property type="match status" value="1"/>
</dbReference>
<evidence type="ECO:0000256" key="8">
    <source>
        <dbReference type="ARBA" id="ARBA00022927"/>
    </source>
</evidence>
<keyword evidence="4" id="KW-0813">Transport</keyword>
<organism evidence="12 13">
    <name type="scientific">Vogesella oryzagri</name>
    <dbReference type="NCBI Taxonomy" id="3160864"/>
    <lineage>
        <taxon>Bacteria</taxon>
        <taxon>Pseudomonadati</taxon>
        <taxon>Pseudomonadota</taxon>
        <taxon>Betaproteobacteria</taxon>
        <taxon>Neisseriales</taxon>
        <taxon>Chromobacteriaceae</taxon>
        <taxon>Vogesella</taxon>
    </lineage>
</organism>
<sequence>MNPHANPANLQSLARLVALRQDEVAQLGISQAQKEALRQRYRNNLARMAALCAGSGSSGQLAPALALNCANYKHDVLVLMAQHQQELALHEADMAVSQRALQQLSRQCEVLDHSYQRRRSAWQLEQQRGEQKRQDDLATQVWLRGRA</sequence>
<gene>
    <name evidence="12" type="ORF">ABNW52_15650</name>
</gene>
<dbReference type="InterPro" id="IPR053716">
    <property type="entry name" value="Flag_assembly_chemotaxis_eff"/>
</dbReference>
<comment type="subcellular location">
    <subcellularLocation>
        <location evidence="1">Cell membrane</location>
        <topology evidence="1">Peripheral membrane protein</topology>
        <orientation evidence="1">Cytoplasmic side</orientation>
    </subcellularLocation>
</comment>
<evidence type="ECO:0000256" key="4">
    <source>
        <dbReference type="ARBA" id="ARBA00022448"/>
    </source>
</evidence>
<comment type="similarity">
    <text evidence="2">Belongs to the FliJ family.</text>
</comment>
<keyword evidence="9" id="KW-0472">Membrane</keyword>
<proteinExistence type="inferred from homology"/>
<evidence type="ECO:0000256" key="11">
    <source>
        <dbReference type="SAM" id="Coils"/>
    </source>
</evidence>
<comment type="caution">
    <text evidence="12">The sequence shown here is derived from an EMBL/GenBank/DDBJ whole genome shotgun (WGS) entry which is preliminary data.</text>
</comment>
<evidence type="ECO:0000313" key="12">
    <source>
        <dbReference type="EMBL" id="MEQ6292048.1"/>
    </source>
</evidence>
<protein>
    <recommendedName>
        <fullName evidence="3">Flagellar FliJ protein</fullName>
    </recommendedName>
</protein>
<keyword evidence="5" id="KW-1003">Cell membrane</keyword>
<keyword evidence="11" id="KW-0175">Coiled coil</keyword>
<evidence type="ECO:0000256" key="6">
    <source>
        <dbReference type="ARBA" id="ARBA00022500"/>
    </source>
</evidence>
<evidence type="ECO:0000313" key="13">
    <source>
        <dbReference type="Proteomes" id="UP001433638"/>
    </source>
</evidence>
<evidence type="ECO:0000256" key="5">
    <source>
        <dbReference type="ARBA" id="ARBA00022475"/>
    </source>
</evidence>
<keyword evidence="7" id="KW-1005">Bacterial flagellum biogenesis</keyword>
<evidence type="ECO:0000256" key="9">
    <source>
        <dbReference type="ARBA" id="ARBA00023136"/>
    </source>
</evidence>
<feature type="coiled-coil region" evidence="11">
    <location>
        <begin position="80"/>
        <end position="107"/>
    </location>
</feature>
<evidence type="ECO:0000256" key="2">
    <source>
        <dbReference type="ARBA" id="ARBA00010004"/>
    </source>
</evidence>
<dbReference type="Gene3D" id="1.10.287.1700">
    <property type="match status" value="1"/>
</dbReference>
<evidence type="ECO:0000256" key="10">
    <source>
        <dbReference type="ARBA" id="ARBA00023225"/>
    </source>
</evidence>
<dbReference type="InterPro" id="IPR012823">
    <property type="entry name" value="Flagell_FliJ"/>
</dbReference>
<keyword evidence="6" id="KW-0145">Chemotaxis</keyword>
<keyword evidence="12" id="KW-0969">Cilium</keyword>